<comment type="caution">
    <text evidence="1">The sequence shown here is derived from an EMBL/GenBank/DDBJ whole genome shotgun (WGS) entry which is preliminary data.</text>
</comment>
<dbReference type="SUPFAM" id="SSF52047">
    <property type="entry name" value="RNI-like"/>
    <property type="match status" value="1"/>
</dbReference>
<dbReference type="InterPro" id="IPR032675">
    <property type="entry name" value="LRR_dom_sf"/>
</dbReference>
<dbReference type="Proteomes" id="UP000266673">
    <property type="component" value="Unassembled WGS sequence"/>
</dbReference>
<name>A0A397VU80_9GLOM</name>
<accession>A0A397VU80</accession>
<proteinExistence type="predicted"/>
<dbReference type="AlphaFoldDB" id="A0A397VU80"/>
<evidence type="ECO:0000313" key="2">
    <source>
        <dbReference type="Proteomes" id="UP000266673"/>
    </source>
</evidence>
<sequence>MPLFINSIFKSTLAPKIIEIFNSDVQVKTGIALCEKKMSGGSKRVKSILSALCKNTIITSLNLSSNMIFDKGTKIY</sequence>
<evidence type="ECO:0000313" key="1">
    <source>
        <dbReference type="EMBL" id="RIB24927.1"/>
    </source>
</evidence>
<protein>
    <submittedName>
        <fullName evidence="1">Uncharacterized protein</fullName>
    </submittedName>
</protein>
<keyword evidence="2" id="KW-1185">Reference proteome</keyword>
<organism evidence="1 2">
    <name type="scientific">Gigaspora rosea</name>
    <dbReference type="NCBI Taxonomy" id="44941"/>
    <lineage>
        <taxon>Eukaryota</taxon>
        <taxon>Fungi</taxon>
        <taxon>Fungi incertae sedis</taxon>
        <taxon>Mucoromycota</taxon>
        <taxon>Glomeromycotina</taxon>
        <taxon>Glomeromycetes</taxon>
        <taxon>Diversisporales</taxon>
        <taxon>Gigasporaceae</taxon>
        <taxon>Gigaspora</taxon>
    </lineage>
</organism>
<dbReference type="Gene3D" id="3.80.10.10">
    <property type="entry name" value="Ribonuclease Inhibitor"/>
    <property type="match status" value="1"/>
</dbReference>
<dbReference type="EMBL" id="QKWP01000195">
    <property type="protein sequence ID" value="RIB24927.1"/>
    <property type="molecule type" value="Genomic_DNA"/>
</dbReference>
<reference evidence="1 2" key="1">
    <citation type="submission" date="2018-06" db="EMBL/GenBank/DDBJ databases">
        <title>Comparative genomics reveals the genomic features of Rhizophagus irregularis, R. cerebriforme, R. diaphanum and Gigaspora rosea, and their symbiotic lifestyle signature.</title>
        <authorList>
            <person name="Morin E."/>
            <person name="San Clemente H."/>
            <person name="Chen E.C.H."/>
            <person name="De La Providencia I."/>
            <person name="Hainaut M."/>
            <person name="Kuo A."/>
            <person name="Kohler A."/>
            <person name="Murat C."/>
            <person name="Tang N."/>
            <person name="Roy S."/>
            <person name="Loubradou J."/>
            <person name="Henrissat B."/>
            <person name="Grigoriev I.V."/>
            <person name="Corradi N."/>
            <person name="Roux C."/>
            <person name="Martin F.M."/>
        </authorList>
    </citation>
    <scope>NUCLEOTIDE SEQUENCE [LARGE SCALE GENOMIC DNA]</scope>
    <source>
        <strain evidence="1 2">DAOM 194757</strain>
    </source>
</reference>
<gene>
    <name evidence="1" type="ORF">C2G38_2167233</name>
</gene>